<dbReference type="InterPro" id="IPR008949">
    <property type="entry name" value="Isoprenoid_synthase_dom_sf"/>
</dbReference>
<dbReference type="GO" id="GO:0046872">
    <property type="term" value="F:metal ion binding"/>
    <property type="evidence" value="ECO:0007669"/>
    <property type="project" value="UniProtKB-KW"/>
</dbReference>
<dbReference type="NCBIfam" id="NF041624">
    <property type="entry name" value="isoafr_syn"/>
    <property type="match status" value="1"/>
</dbReference>
<keyword evidence="2" id="KW-0479">Metal-binding</keyword>
<dbReference type="InterPro" id="IPR034686">
    <property type="entry name" value="Terpene_cyclase-like_2"/>
</dbReference>
<dbReference type="EC" id="4.2.3.-" evidence="2"/>
<evidence type="ECO:0000256" key="2">
    <source>
        <dbReference type="RuleBase" id="RU366034"/>
    </source>
</evidence>
<dbReference type="SFLD" id="SFLDG01020">
    <property type="entry name" value="Terpene_Cyclase_Like_2"/>
    <property type="match status" value="1"/>
</dbReference>
<sequence length="382" mass="41508">MSDETAGGSTPQGRTADPTRQTAAVRIPFPARLNLHAERARQHTLQWAQGTGLLTGDAATAEYDALRLDRLMAYFYPDAGAADLELAADFNAWFFIFDDQFDADLGTRPARIRQLVADLAAAMAPDEAADKAAEAVRPGDGPLVHAFRDIWRRSTAGAERGWRLRFGAHWRAYMAAHEAEARHRTADRLPSLERFLDVRRESIGVRPCLDFAERCGGYALPDEVYRLPALREMRQITGDVVIFVNDIVSLVKELAAGDVNNSVVVHRAHKGCTVEESVEHVSGLANARTDRFVRLAAALPEALVLRGVGRETRDHVAHYVDGMRHVMAGNLTWSLATARYDATGVAAVSGGRRRPWGGLAAEGGAAAPHRAGPAAPQHGSTV</sequence>
<keyword evidence="2" id="KW-0460">Magnesium</keyword>
<evidence type="ECO:0000256" key="1">
    <source>
        <dbReference type="ARBA" id="ARBA00023239"/>
    </source>
</evidence>
<dbReference type="PANTHER" id="PTHR35201">
    <property type="entry name" value="TERPENE SYNTHASE"/>
    <property type="match status" value="1"/>
</dbReference>
<dbReference type="Proteomes" id="UP001153328">
    <property type="component" value="Unassembled WGS sequence"/>
</dbReference>
<gene>
    <name evidence="4" type="ORF">SBRY_80172</name>
</gene>
<dbReference type="SFLD" id="SFLDS00005">
    <property type="entry name" value="Isoprenoid_Synthase_Type_I"/>
    <property type="match status" value="1"/>
</dbReference>
<dbReference type="SUPFAM" id="SSF48576">
    <property type="entry name" value="Terpenoid synthases"/>
    <property type="match status" value="1"/>
</dbReference>
<dbReference type="EMBL" id="CAJVAX010000022">
    <property type="protein sequence ID" value="CAG7657086.1"/>
    <property type="molecule type" value="Genomic_DNA"/>
</dbReference>
<evidence type="ECO:0000313" key="5">
    <source>
        <dbReference type="Proteomes" id="UP001153328"/>
    </source>
</evidence>
<comment type="similarity">
    <text evidence="2">Belongs to the terpene synthase family.</text>
</comment>
<dbReference type="InterPro" id="IPR048128">
    <property type="entry name" value="Isoafr/prist_syn"/>
</dbReference>
<dbReference type="RefSeq" id="WP_205045768.1">
    <property type="nucleotide sequence ID" value="NZ_CAJVAX010000022.1"/>
</dbReference>
<dbReference type="AlphaFoldDB" id="A0A9W4MHT0"/>
<feature type="compositionally biased region" description="Low complexity" evidence="3">
    <location>
        <begin position="359"/>
        <end position="376"/>
    </location>
</feature>
<reference evidence="4" key="1">
    <citation type="submission" date="2021-06" db="EMBL/GenBank/DDBJ databases">
        <authorList>
            <person name="Arsene-Ploetze F."/>
        </authorList>
    </citation>
    <scope>NUCLEOTIDE SEQUENCE</scope>
    <source>
        <strain evidence="4">SBRY1</strain>
    </source>
</reference>
<keyword evidence="5" id="KW-1185">Reference proteome</keyword>
<dbReference type="GO" id="GO:0010333">
    <property type="term" value="F:terpene synthase activity"/>
    <property type="evidence" value="ECO:0007669"/>
    <property type="project" value="InterPro"/>
</dbReference>
<comment type="cofactor">
    <cofactor evidence="2">
        <name>Mg(2+)</name>
        <dbReference type="ChEBI" id="CHEBI:18420"/>
    </cofactor>
</comment>
<name>A0A9W4MHT0_9ACTN</name>
<evidence type="ECO:0000256" key="3">
    <source>
        <dbReference type="SAM" id="MobiDB-lite"/>
    </source>
</evidence>
<feature type="region of interest" description="Disordered" evidence="3">
    <location>
        <begin position="1"/>
        <end position="23"/>
    </location>
</feature>
<feature type="compositionally biased region" description="Polar residues" evidence="3">
    <location>
        <begin position="7"/>
        <end position="22"/>
    </location>
</feature>
<evidence type="ECO:0000313" key="4">
    <source>
        <dbReference type="EMBL" id="CAG7657086.1"/>
    </source>
</evidence>
<comment type="caution">
    <text evidence="4">The sequence shown here is derived from an EMBL/GenBank/DDBJ whole genome shotgun (WGS) entry which is preliminary data.</text>
</comment>
<organism evidence="4 5">
    <name type="scientific">Actinacidiphila bryophytorum</name>
    <dbReference type="NCBI Taxonomy" id="1436133"/>
    <lineage>
        <taxon>Bacteria</taxon>
        <taxon>Bacillati</taxon>
        <taxon>Actinomycetota</taxon>
        <taxon>Actinomycetes</taxon>
        <taxon>Kitasatosporales</taxon>
        <taxon>Streptomycetaceae</taxon>
        <taxon>Actinacidiphila</taxon>
    </lineage>
</organism>
<proteinExistence type="inferred from homology"/>
<protein>
    <recommendedName>
        <fullName evidence="2">Terpene synthase</fullName>
        <ecNumber evidence="2">4.2.3.-</ecNumber>
    </recommendedName>
</protein>
<accession>A0A9W4MHT0</accession>
<dbReference type="PANTHER" id="PTHR35201:SF4">
    <property type="entry name" value="BETA-PINACENE SYNTHASE-RELATED"/>
    <property type="match status" value="1"/>
</dbReference>
<feature type="region of interest" description="Disordered" evidence="3">
    <location>
        <begin position="359"/>
        <end position="382"/>
    </location>
</feature>
<keyword evidence="1 2" id="KW-0456">Lyase</keyword>
<dbReference type="Pfam" id="PF19086">
    <property type="entry name" value="Terpene_syn_C_2"/>
    <property type="match status" value="1"/>
</dbReference>
<dbReference type="Gene3D" id="1.10.600.10">
    <property type="entry name" value="Farnesyl Diphosphate Synthase"/>
    <property type="match status" value="1"/>
</dbReference>